<accession>A0A932QZV6</accession>
<dbReference type="Pfam" id="PF25601">
    <property type="entry name" value="AAA_lid_14"/>
    <property type="match status" value="1"/>
</dbReference>
<dbReference type="GO" id="GO:0006355">
    <property type="term" value="P:regulation of DNA-templated transcription"/>
    <property type="evidence" value="ECO:0007669"/>
    <property type="project" value="InterPro"/>
</dbReference>
<dbReference type="InterPro" id="IPR027417">
    <property type="entry name" value="P-loop_NTPase"/>
</dbReference>
<evidence type="ECO:0000256" key="4">
    <source>
        <dbReference type="ARBA" id="ARBA00023163"/>
    </source>
</evidence>
<feature type="domain" description="Sigma-54 factor interaction" evidence="6">
    <location>
        <begin position="23"/>
        <end position="253"/>
    </location>
</feature>
<name>A0A932QZV6_9BACT</name>
<dbReference type="Proteomes" id="UP000753196">
    <property type="component" value="Unassembled WGS sequence"/>
</dbReference>
<evidence type="ECO:0000256" key="2">
    <source>
        <dbReference type="ARBA" id="ARBA00022840"/>
    </source>
</evidence>
<dbReference type="InterPro" id="IPR058031">
    <property type="entry name" value="AAA_lid_NorR"/>
</dbReference>
<dbReference type="GO" id="GO:0005524">
    <property type="term" value="F:ATP binding"/>
    <property type="evidence" value="ECO:0007669"/>
    <property type="project" value="UniProtKB-KW"/>
</dbReference>
<keyword evidence="2" id="KW-0067">ATP-binding</keyword>
<dbReference type="GO" id="GO:0043565">
    <property type="term" value="F:sequence-specific DNA binding"/>
    <property type="evidence" value="ECO:0007669"/>
    <property type="project" value="InterPro"/>
</dbReference>
<dbReference type="PANTHER" id="PTHR32071">
    <property type="entry name" value="TRANSCRIPTIONAL REGULATORY PROTEIN"/>
    <property type="match status" value="1"/>
</dbReference>
<gene>
    <name evidence="7" type="ORF">HY221_01020</name>
</gene>
<comment type="caution">
    <text evidence="7">The sequence shown here is derived from an EMBL/GenBank/DDBJ whole genome shotgun (WGS) entry which is preliminary data.</text>
</comment>
<dbReference type="SUPFAM" id="SSF52540">
    <property type="entry name" value="P-loop containing nucleoside triphosphate hydrolases"/>
    <property type="match status" value="1"/>
</dbReference>
<dbReference type="InterPro" id="IPR002078">
    <property type="entry name" value="Sigma_54_int"/>
</dbReference>
<protein>
    <submittedName>
        <fullName evidence="7">Sigma 54-interacting transcriptional regulator</fullName>
    </submittedName>
</protein>
<dbReference type="InterPro" id="IPR009057">
    <property type="entry name" value="Homeodomain-like_sf"/>
</dbReference>
<dbReference type="PROSITE" id="PS50045">
    <property type="entry name" value="SIGMA54_INTERACT_4"/>
    <property type="match status" value="1"/>
</dbReference>
<dbReference type="Gene3D" id="3.40.50.300">
    <property type="entry name" value="P-loop containing nucleotide triphosphate hydrolases"/>
    <property type="match status" value="1"/>
</dbReference>
<evidence type="ECO:0000313" key="7">
    <source>
        <dbReference type="EMBL" id="MBI3630903.1"/>
    </source>
</evidence>
<evidence type="ECO:0000256" key="5">
    <source>
        <dbReference type="SAM" id="MobiDB-lite"/>
    </source>
</evidence>
<reference evidence="7" key="1">
    <citation type="submission" date="2020-07" db="EMBL/GenBank/DDBJ databases">
        <title>Huge and variable diversity of episymbiotic CPR bacteria and DPANN archaea in groundwater ecosystems.</title>
        <authorList>
            <person name="He C.Y."/>
            <person name="Keren R."/>
            <person name="Whittaker M."/>
            <person name="Farag I.F."/>
            <person name="Doudna J."/>
            <person name="Cate J.H.D."/>
            <person name="Banfield J.F."/>
        </authorList>
    </citation>
    <scope>NUCLEOTIDE SEQUENCE</scope>
    <source>
        <strain evidence="7">NC_groundwater_973_Pr1_S-0.2um_54_13</strain>
    </source>
</reference>
<evidence type="ECO:0000259" key="6">
    <source>
        <dbReference type="PROSITE" id="PS50045"/>
    </source>
</evidence>
<evidence type="ECO:0000256" key="3">
    <source>
        <dbReference type="ARBA" id="ARBA00023015"/>
    </source>
</evidence>
<dbReference type="EMBL" id="JACQCR010000023">
    <property type="protein sequence ID" value="MBI3630903.1"/>
    <property type="molecule type" value="Genomic_DNA"/>
</dbReference>
<dbReference type="InterPro" id="IPR003593">
    <property type="entry name" value="AAA+_ATPase"/>
</dbReference>
<dbReference type="SUPFAM" id="SSF46689">
    <property type="entry name" value="Homeodomain-like"/>
    <property type="match status" value="1"/>
</dbReference>
<dbReference type="Pfam" id="PF00158">
    <property type="entry name" value="Sigma54_activat"/>
    <property type="match status" value="1"/>
</dbReference>
<evidence type="ECO:0000313" key="8">
    <source>
        <dbReference type="Proteomes" id="UP000753196"/>
    </source>
</evidence>
<organism evidence="7 8">
    <name type="scientific">Candidatus Sungiibacteriota bacterium</name>
    <dbReference type="NCBI Taxonomy" id="2750080"/>
    <lineage>
        <taxon>Bacteria</taxon>
        <taxon>Candidatus Sungiibacteriota</taxon>
    </lineage>
</organism>
<evidence type="ECO:0000256" key="1">
    <source>
        <dbReference type="ARBA" id="ARBA00022741"/>
    </source>
</evidence>
<proteinExistence type="predicted"/>
<sequence>MVEKGTGVAMQESPTGADPHSPIVGKSAAIRSAIDDARRYARVPASVLITGESGTGKELFARFIHEVSPRSSRPFVAVNSAALPDTLIESELFGHERGAFTGADRQKIGLWEAADGGSLFLDEVGDLSLIGQTKILRAIESRGIRRVGGTQDIPVDIRLITATNMDLAKKIQEGTFRSDLYYRLCVLPLAIPALRERREDIPLLLANVFERLSREWGRESPPRVTPAALARLVFHSWPGNVRELENIAAHALSLSFDALVLDADAFPPEISGAMDRPMIQWRGDTLCISVKDRPVQPIRTTLDNVEREIVHDALIRCQWHRGRAAALLKVHRNTVDEKIRRHNLRQSPDSG</sequence>
<dbReference type="Gene3D" id="1.10.8.60">
    <property type="match status" value="1"/>
</dbReference>
<dbReference type="Pfam" id="PF02954">
    <property type="entry name" value="HTH_8"/>
    <property type="match status" value="1"/>
</dbReference>
<dbReference type="CDD" id="cd00009">
    <property type="entry name" value="AAA"/>
    <property type="match status" value="1"/>
</dbReference>
<dbReference type="Gene3D" id="1.10.10.60">
    <property type="entry name" value="Homeodomain-like"/>
    <property type="match status" value="1"/>
</dbReference>
<keyword evidence="1" id="KW-0547">Nucleotide-binding</keyword>
<dbReference type="AlphaFoldDB" id="A0A932QZV6"/>
<keyword evidence="4" id="KW-0804">Transcription</keyword>
<dbReference type="InterPro" id="IPR002197">
    <property type="entry name" value="HTH_Fis"/>
</dbReference>
<keyword evidence="3" id="KW-0805">Transcription regulation</keyword>
<dbReference type="PROSITE" id="PS00688">
    <property type="entry name" value="SIGMA54_INTERACT_3"/>
    <property type="match status" value="1"/>
</dbReference>
<dbReference type="InterPro" id="IPR025662">
    <property type="entry name" value="Sigma_54_int_dom_ATP-bd_1"/>
</dbReference>
<dbReference type="InterPro" id="IPR025944">
    <property type="entry name" value="Sigma_54_int_dom_CS"/>
</dbReference>
<dbReference type="SMART" id="SM00382">
    <property type="entry name" value="AAA"/>
    <property type="match status" value="1"/>
</dbReference>
<feature type="region of interest" description="Disordered" evidence="5">
    <location>
        <begin position="1"/>
        <end position="23"/>
    </location>
</feature>
<dbReference type="PROSITE" id="PS00675">
    <property type="entry name" value="SIGMA54_INTERACT_1"/>
    <property type="match status" value="1"/>
</dbReference>
<dbReference type="FunFam" id="3.40.50.300:FF:000006">
    <property type="entry name" value="DNA-binding transcriptional regulator NtrC"/>
    <property type="match status" value="1"/>
</dbReference>